<feature type="region of interest" description="Disordered" evidence="1">
    <location>
        <begin position="1"/>
        <end position="29"/>
    </location>
</feature>
<name>Q0UAU2_PHANO</name>
<organism evidence="2 3">
    <name type="scientific">Phaeosphaeria nodorum (strain SN15 / ATCC MYA-4574 / FGSC 10173)</name>
    <name type="common">Glume blotch fungus</name>
    <name type="synonym">Parastagonospora nodorum</name>
    <dbReference type="NCBI Taxonomy" id="321614"/>
    <lineage>
        <taxon>Eukaryota</taxon>
        <taxon>Fungi</taxon>
        <taxon>Dikarya</taxon>
        <taxon>Ascomycota</taxon>
        <taxon>Pezizomycotina</taxon>
        <taxon>Dothideomycetes</taxon>
        <taxon>Pleosporomycetidae</taxon>
        <taxon>Pleosporales</taxon>
        <taxon>Pleosporineae</taxon>
        <taxon>Phaeosphaeriaceae</taxon>
        <taxon>Parastagonospora</taxon>
    </lineage>
</organism>
<protein>
    <submittedName>
        <fullName evidence="2">Uncharacterized protein</fullName>
    </submittedName>
</protein>
<dbReference type="EMBL" id="CH445342">
    <property type="protein sequence ID" value="EAT81621.1"/>
    <property type="molecule type" value="Genomic_DNA"/>
</dbReference>
<evidence type="ECO:0000313" key="2">
    <source>
        <dbReference type="EMBL" id="EAT81621.1"/>
    </source>
</evidence>
<feature type="compositionally biased region" description="Polar residues" evidence="1">
    <location>
        <begin position="42"/>
        <end position="55"/>
    </location>
</feature>
<feature type="compositionally biased region" description="Polar residues" evidence="1">
    <location>
        <begin position="19"/>
        <end position="29"/>
    </location>
</feature>
<dbReference type="KEGG" id="pno:SNOG_11122"/>
<dbReference type="Proteomes" id="UP000001055">
    <property type="component" value="Unassembled WGS sequence"/>
</dbReference>
<accession>Q0UAU2</accession>
<dbReference type="InParanoid" id="Q0UAU2"/>
<dbReference type="RefSeq" id="XP_001801371.1">
    <property type="nucleotide sequence ID" value="XM_001801319.1"/>
</dbReference>
<dbReference type="HOGENOM" id="CLU_2705656_0_0_1"/>
<gene>
    <name evidence="2" type="ORF">SNOG_11122</name>
</gene>
<evidence type="ECO:0000256" key="1">
    <source>
        <dbReference type="SAM" id="MobiDB-lite"/>
    </source>
</evidence>
<evidence type="ECO:0000313" key="3">
    <source>
        <dbReference type="Proteomes" id="UP000001055"/>
    </source>
</evidence>
<dbReference type="GeneID" id="5978279"/>
<sequence length="73" mass="7895">MDQGIEDAPDSVPARPSHQPDTSMGQTSQLILEHCLFGTTPVQIQRPNSSRTAQISPVPMPSQCLPLAEDDQP</sequence>
<feature type="region of interest" description="Disordered" evidence="1">
    <location>
        <begin position="42"/>
        <end position="73"/>
    </location>
</feature>
<proteinExistence type="predicted"/>
<dbReference type="AlphaFoldDB" id="Q0UAU2"/>
<reference evidence="3" key="1">
    <citation type="journal article" date="2007" name="Plant Cell">
        <title>Dothideomycete-plant interactions illuminated by genome sequencing and EST analysis of the wheat pathogen Stagonospora nodorum.</title>
        <authorList>
            <person name="Hane J.K."/>
            <person name="Lowe R.G."/>
            <person name="Solomon P.S."/>
            <person name="Tan K.C."/>
            <person name="Schoch C.L."/>
            <person name="Spatafora J.W."/>
            <person name="Crous P.W."/>
            <person name="Kodira C."/>
            <person name="Birren B.W."/>
            <person name="Galagan J.E."/>
            <person name="Torriani S.F."/>
            <person name="McDonald B.A."/>
            <person name="Oliver R.P."/>
        </authorList>
    </citation>
    <scope>NUCLEOTIDE SEQUENCE [LARGE SCALE GENOMIC DNA]</scope>
    <source>
        <strain evidence="3">SN15 / ATCC MYA-4574 / FGSC 10173</strain>
    </source>
</reference>